<dbReference type="HOGENOM" id="CLU_049557_1_0_2"/>
<protein>
    <submittedName>
        <fullName evidence="1">Coenzyme A transferase</fullName>
    </submittedName>
</protein>
<sequence length="286" mass="32941">MYYILILNSLKRELYPNFVWRRYLYISFVDIINMESKLMRMEEAVELVKNGDSVTISGISIHRNPMAFIYALVKRGVKDLYFIDREPGFGLEVLLKYGLVRKLRIAMSTLEWFSSIPRHFRKMIEEREVEMLEDTCGAFIAGIRAGSFGIPFMPVKGIIGSDLVKMHEREGTWKVIEDPFSGEKIVLVKAINPDVAIIHVNKADEEGNAEILGPLYEDEYKAKASKKVIITAEEIVPRSYFYGRRPTINGEYVTAVVHALKGAEPTSMFPYYDADYEKIIEFLEHF</sequence>
<evidence type="ECO:0000313" key="2">
    <source>
        <dbReference type="Proteomes" id="UP000002308"/>
    </source>
</evidence>
<dbReference type="SUPFAM" id="SSF100950">
    <property type="entry name" value="NagB/RpiA/CoA transferase-like"/>
    <property type="match status" value="1"/>
</dbReference>
<organism evidence="1 2">
    <name type="scientific">Saccharolobus islandicus (strain Y.G.57.14 / Yellowstone #1)</name>
    <name type="common">Sulfolobus islandicus</name>
    <dbReference type="NCBI Taxonomy" id="439386"/>
    <lineage>
        <taxon>Archaea</taxon>
        <taxon>Thermoproteota</taxon>
        <taxon>Thermoprotei</taxon>
        <taxon>Sulfolobales</taxon>
        <taxon>Sulfolobaceae</taxon>
        <taxon>Saccharolobus</taxon>
    </lineage>
</organism>
<dbReference type="Gene3D" id="3.30.30.40">
    <property type="match status" value="1"/>
</dbReference>
<gene>
    <name evidence="1" type="ordered locus">YG5714_1137</name>
</gene>
<dbReference type="InterPro" id="IPR037171">
    <property type="entry name" value="NagB/RpiA_transferase-like"/>
</dbReference>
<dbReference type="SMART" id="SM00882">
    <property type="entry name" value="CoA_trans"/>
    <property type="match status" value="1"/>
</dbReference>
<evidence type="ECO:0000313" key="1">
    <source>
        <dbReference type="EMBL" id="ACP45404.1"/>
    </source>
</evidence>
<dbReference type="PANTHER" id="PTHR43293">
    <property type="entry name" value="ACETATE COA-TRANSFERASE YDIF"/>
    <property type="match status" value="1"/>
</dbReference>
<dbReference type="GO" id="GO:0008410">
    <property type="term" value="F:CoA-transferase activity"/>
    <property type="evidence" value="ECO:0007669"/>
    <property type="project" value="InterPro"/>
</dbReference>
<keyword evidence="1" id="KW-0808">Transferase</keyword>
<accession>C3NDL5</accession>
<dbReference type="InterPro" id="IPR004165">
    <property type="entry name" value="CoA_trans_fam_I"/>
</dbReference>
<dbReference type="AlphaFoldDB" id="C3NDL5"/>
<dbReference type="Proteomes" id="UP000002308">
    <property type="component" value="Chromosome"/>
</dbReference>
<name>C3NDL5_SACI7</name>
<dbReference type="EMBL" id="CP001403">
    <property type="protein sequence ID" value="ACP45404.1"/>
    <property type="molecule type" value="Genomic_DNA"/>
</dbReference>
<reference evidence="1 2" key="1">
    <citation type="journal article" date="2009" name="Proc. Natl. Acad. Sci. U.S.A.">
        <title>Biogeography of the Sulfolobus islandicus pan-genome.</title>
        <authorList>
            <person name="Reno M.L."/>
            <person name="Held N.L."/>
            <person name="Fields C.J."/>
            <person name="Burke P.V."/>
            <person name="Whitaker R.J."/>
        </authorList>
    </citation>
    <scope>NUCLEOTIDE SEQUENCE [LARGE SCALE GENOMIC DNA]</scope>
    <source>
        <strain evidence="2">Y.G.57.14 / Yellowstone #1</strain>
    </source>
</reference>
<dbReference type="Pfam" id="PF01144">
    <property type="entry name" value="CoA_trans"/>
    <property type="match status" value="1"/>
</dbReference>
<proteinExistence type="predicted"/>
<dbReference type="PANTHER" id="PTHR43293:SF3">
    <property type="entry name" value="CHOLESTEROL RING-CLEAVING HYDROLASE IPDB SUBUNIT"/>
    <property type="match status" value="1"/>
</dbReference>
<dbReference type="KEGG" id="siy:YG5714_1137"/>
<dbReference type="Gene3D" id="3.40.1080.10">
    <property type="entry name" value="Glutaconate Coenzyme A-transferase"/>
    <property type="match status" value="1"/>
</dbReference>